<comment type="caution">
    <text evidence="4">The sequence shown here is derived from an EMBL/GenBank/DDBJ whole genome shotgun (WGS) entry which is preliminary data.</text>
</comment>
<dbReference type="EMBL" id="BSDT01000001">
    <property type="protein sequence ID" value="GLI44421.1"/>
    <property type="molecule type" value="Genomic_DNA"/>
</dbReference>
<dbReference type="GO" id="GO:0003677">
    <property type="term" value="F:DNA binding"/>
    <property type="evidence" value="ECO:0007669"/>
    <property type="project" value="UniProtKB-KW"/>
</dbReference>
<dbReference type="SMART" id="SM00850">
    <property type="entry name" value="LytTR"/>
    <property type="match status" value="1"/>
</dbReference>
<reference evidence="4" key="1">
    <citation type="submission" date="2022-12" db="EMBL/GenBank/DDBJ databases">
        <title>Reference genome sequencing for broad-spectrum identification of bacterial and archaeal isolates by mass spectrometry.</title>
        <authorList>
            <person name="Sekiguchi Y."/>
            <person name="Tourlousse D.M."/>
        </authorList>
    </citation>
    <scope>NUCLEOTIDE SEQUENCE</scope>
    <source>
        <strain evidence="4">LLR39Z86</strain>
    </source>
</reference>
<dbReference type="Gene3D" id="2.40.50.1020">
    <property type="entry name" value="LytTr DNA-binding domain"/>
    <property type="match status" value="1"/>
</dbReference>
<sequence>MSLLRVLVVEDEPSTRVELAGQLAELPAVGEVVAAAGGDEAVRLLGSGSFDAAFLDIAMPGLTGMDVARILRRLSDPPEIVFVTAYDNHAVEAFGLGAADYLLKPFRPERLAEAVARIGGRRSGPVVGDKSDDLAVVQVELAGRTVFVRRDDIAYAEAHGDYVRLHSSQGSHLLRQSLTYLEQVWDAAGFVRAHRSFLINLAHVTELRVTSTAGLVAVTEPGEVPVSRRHSRLLRERLLQAAREGGAHR</sequence>
<feature type="domain" description="Response regulatory" evidence="2">
    <location>
        <begin position="5"/>
        <end position="119"/>
    </location>
</feature>
<dbReference type="Gene3D" id="3.40.50.2300">
    <property type="match status" value="1"/>
</dbReference>
<keyword evidence="1" id="KW-0597">Phosphoprotein</keyword>
<dbReference type="Proteomes" id="UP001144313">
    <property type="component" value="Unassembled WGS sequence"/>
</dbReference>
<accession>A0A9W6GCA9</accession>
<dbReference type="PANTHER" id="PTHR37299:SF1">
    <property type="entry name" value="STAGE 0 SPORULATION PROTEIN A HOMOLOG"/>
    <property type="match status" value="1"/>
</dbReference>
<feature type="modified residue" description="4-aspartylphosphate" evidence="1">
    <location>
        <position position="56"/>
    </location>
</feature>
<name>A0A9W6GCA9_9ACTN</name>
<evidence type="ECO:0000256" key="1">
    <source>
        <dbReference type="PROSITE-ProRule" id="PRU00169"/>
    </source>
</evidence>
<dbReference type="InterPro" id="IPR007492">
    <property type="entry name" value="LytTR_DNA-bd_dom"/>
</dbReference>
<dbReference type="InterPro" id="IPR011006">
    <property type="entry name" value="CheY-like_superfamily"/>
</dbReference>
<proteinExistence type="predicted"/>
<dbReference type="Pfam" id="PF04397">
    <property type="entry name" value="LytTR"/>
    <property type="match status" value="1"/>
</dbReference>
<dbReference type="AlphaFoldDB" id="A0A9W6GCA9"/>
<evidence type="ECO:0000259" key="3">
    <source>
        <dbReference type="PROSITE" id="PS50930"/>
    </source>
</evidence>
<evidence type="ECO:0000313" key="4">
    <source>
        <dbReference type="EMBL" id="GLI44421.1"/>
    </source>
</evidence>
<dbReference type="SUPFAM" id="SSF52172">
    <property type="entry name" value="CheY-like"/>
    <property type="match status" value="1"/>
</dbReference>
<dbReference type="InterPro" id="IPR001789">
    <property type="entry name" value="Sig_transdc_resp-reg_receiver"/>
</dbReference>
<feature type="domain" description="HTH LytTR-type" evidence="3">
    <location>
        <begin position="141"/>
        <end position="240"/>
    </location>
</feature>
<dbReference type="SMART" id="SM00448">
    <property type="entry name" value="REC"/>
    <property type="match status" value="1"/>
</dbReference>
<dbReference type="InterPro" id="IPR046947">
    <property type="entry name" value="LytR-like"/>
</dbReference>
<keyword evidence="5" id="KW-1185">Reference proteome</keyword>
<gene>
    <name evidence="4" type="ORF">GALLR39Z86_42710</name>
</gene>
<dbReference type="PROSITE" id="PS50110">
    <property type="entry name" value="RESPONSE_REGULATORY"/>
    <property type="match status" value="1"/>
</dbReference>
<evidence type="ECO:0000259" key="2">
    <source>
        <dbReference type="PROSITE" id="PS50110"/>
    </source>
</evidence>
<dbReference type="Pfam" id="PF00072">
    <property type="entry name" value="Response_reg"/>
    <property type="match status" value="1"/>
</dbReference>
<dbReference type="PANTHER" id="PTHR37299">
    <property type="entry name" value="TRANSCRIPTIONAL REGULATOR-RELATED"/>
    <property type="match status" value="1"/>
</dbReference>
<evidence type="ECO:0000313" key="5">
    <source>
        <dbReference type="Proteomes" id="UP001144313"/>
    </source>
</evidence>
<dbReference type="PROSITE" id="PS50930">
    <property type="entry name" value="HTH_LYTTR"/>
    <property type="match status" value="1"/>
</dbReference>
<dbReference type="RefSeq" id="WP_270116065.1">
    <property type="nucleotide sequence ID" value="NZ_BAAAOL010000007.1"/>
</dbReference>
<keyword evidence="4" id="KW-0238">DNA-binding</keyword>
<organism evidence="4 5">
    <name type="scientific">Glycomyces algeriensis</name>
    <dbReference type="NCBI Taxonomy" id="256037"/>
    <lineage>
        <taxon>Bacteria</taxon>
        <taxon>Bacillati</taxon>
        <taxon>Actinomycetota</taxon>
        <taxon>Actinomycetes</taxon>
        <taxon>Glycomycetales</taxon>
        <taxon>Glycomycetaceae</taxon>
        <taxon>Glycomyces</taxon>
    </lineage>
</organism>
<dbReference type="GO" id="GO:0000156">
    <property type="term" value="F:phosphorelay response regulator activity"/>
    <property type="evidence" value="ECO:0007669"/>
    <property type="project" value="InterPro"/>
</dbReference>
<protein>
    <submittedName>
        <fullName evidence="4">DNA-binding response regulator</fullName>
    </submittedName>
</protein>